<keyword evidence="4" id="KW-1185">Reference proteome</keyword>
<dbReference type="Gene3D" id="3.40.50.12370">
    <property type="match status" value="1"/>
</dbReference>
<feature type="domain" description="UspA" evidence="2">
    <location>
        <begin position="2"/>
        <end position="134"/>
    </location>
</feature>
<dbReference type="EMBL" id="VCKX01000030">
    <property type="protein sequence ID" value="TMR35787.1"/>
    <property type="molecule type" value="Genomic_DNA"/>
</dbReference>
<dbReference type="OrthoDB" id="3521798at2"/>
<dbReference type="PANTHER" id="PTHR46553">
    <property type="entry name" value="ADENINE NUCLEOTIDE ALPHA HYDROLASES-LIKE SUPERFAMILY PROTEIN"/>
    <property type="match status" value="1"/>
</dbReference>
<dbReference type="AlphaFoldDB" id="A0A5S4GSB5"/>
<gene>
    <name evidence="3" type="ORF">ETD85_12850</name>
</gene>
<sequence>MDHIVLGYDGSDFSVQALDWALDEAELRKLPLTIAHAWQWPYGEAEEDAKAHLRKAAEHVLWHGADCARQTSSGIRIETDLYEGPAAQRLVELSSGATLVVVGSRGLSALPRAVVGSVAGYTAAHAGCPVIVVRGPGPLPAASDPGPIIVPEAEPDASVLEFAFGEAALRRLALHASGETTDWAARYPDVRIQRGGAAAHATLLVVGRRRAGVSFLHNAPCPVAVVAEDEPSPENAAGNGGSK</sequence>
<accession>A0A5S4GSB5</accession>
<evidence type="ECO:0000256" key="1">
    <source>
        <dbReference type="ARBA" id="ARBA00008791"/>
    </source>
</evidence>
<proteinExistence type="inferred from homology"/>
<dbReference type="PANTHER" id="PTHR46553:SF3">
    <property type="entry name" value="ADENINE NUCLEOTIDE ALPHA HYDROLASES-LIKE SUPERFAMILY PROTEIN"/>
    <property type="match status" value="1"/>
</dbReference>
<dbReference type="Proteomes" id="UP000306628">
    <property type="component" value="Unassembled WGS sequence"/>
</dbReference>
<dbReference type="RefSeq" id="WP_138689893.1">
    <property type="nucleotide sequence ID" value="NZ_JBHSAZ010000089.1"/>
</dbReference>
<name>A0A5S4GSB5_9ACTN</name>
<evidence type="ECO:0000313" key="3">
    <source>
        <dbReference type="EMBL" id="TMR35787.1"/>
    </source>
</evidence>
<organism evidence="3 4">
    <name type="scientific">Nonomuraea zeae</name>
    <dbReference type="NCBI Taxonomy" id="1642303"/>
    <lineage>
        <taxon>Bacteria</taxon>
        <taxon>Bacillati</taxon>
        <taxon>Actinomycetota</taxon>
        <taxon>Actinomycetes</taxon>
        <taxon>Streptosporangiales</taxon>
        <taxon>Streptosporangiaceae</taxon>
        <taxon>Nonomuraea</taxon>
    </lineage>
</organism>
<protein>
    <submittedName>
        <fullName evidence="3">Universal stress protein</fullName>
    </submittedName>
</protein>
<comment type="caution">
    <text evidence="3">The sequence shown here is derived from an EMBL/GenBank/DDBJ whole genome shotgun (WGS) entry which is preliminary data.</text>
</comment>
<dbReference type="InterPro" id="IPR006016">
    <property type="entry name" value="UspA"/>
</dbReference>
<dbReference type="InterPro" id="IPR006015">
    <property type="entry name" value="Universal_stress_UspA"/>
</dbReference>
<evidence type="ECO:0000259" key="2">
    <source>
        <dbReference type="Pfam" id="PF00582"/>
    </source>
</evidence>
<evidence type="ECO:0000313" key="4">
    <source>
        <dbReference type="Proteomes" id="UP000306628"/>
    </source>
</evidence>
<dbReference type="PRINTS" id="PR01438">
    <property type="entry name" value="UNVRSLSTRESS"/>
</dbReference>
<comment type="similarity">
    <text evidence="1">Belongs to the universal stress protein A family.</text>
</comment>
<dbReference type="SUPFAM" id="SSF52402">
    <property type="entry name" value="Adenine nucleotide alpha hydrolases-like"/>
    <property type="match status" value="1"/>
</dbReference>
<reference evidence="3 4" key="1">
    <citation type="submission" date="2019-05" db="EMBL/GenBank/DDBJ databases">
        <title>Draft genome sequence of Nonomuraea zeae DSM 100528.</title>
        <authorList>
            <person name="Saricaoglu S."/>
            <person name="Isik K."/>
        </authorList>
    </citation>
    <scope>NUCLEOTIDE SEQUENCE [LARGE SCALE GENOMIC DNA]</scope>
    <source>
        <strain evidence="3 4">DSM 100528</strain>
    </source>
</reference>
<dbReference type="Pfam" id="PF00582">
    <property type="entry name" value="Usp"/>
    <property type="match status" value="1"/>
</dbReference>